<sequence length="198" mass="22720">MISFILYICIFFAAAAARNLKVVKYEDSVDTIVKDLIDNWQSPFVYLKSRGYLPKNLPDLDFQQLQGNLVSELSLKDLDALNKDSKREVETENVLKTDEKLDQRAARSLEDPKELDLKRMFQSLFSSNDKNASEEIKSKLGVSWDMNALKSSARLGAKKFLDKFNSKRNQVEKLILNEAPDEVQQVMISQHDLEKKSN</sequence>
<dbReference type="AlphaFoldDB" id="A0A9P9YPD4"/>
<dbReference type="EMBL" id="JAMKOV010000005">
    <property type="protein sequence ID" value="KAI8040169.1"/>
    <property type="molecule type" value="Genomic_DNA"/>
</dbReference>
<proteinExistence type="predicted"/>
<evidence type="ECO:0000313" key="2">
    <source>
        <dbReference type="EMBL" id="KAI8040169.1"/>
    </source>
</evidence>
<keyword evidence="3" id="KW-1185">Reference proteome</keyword>
<protein>
    <submittedName>
        <fullName evidence="2">Uncharacterized protein</fullName>
    </submittedName>
</protein>
<feature type="chain" id="PRO_5040435201" evidence="1">
    <location>
        <begin position="18"/>
        <end position="198"/>
    </location>
</feature>
<name>A0A9P9YPD4_9MUSC</name>
<gene>
    <name evidence="2" type="ORF">M5D96_007599</name>
</gene>
<dbReference type="Proteomes" id="UP001059596">
    <property type="component" value="Unassembled WGS sequence"/>
</dbReference>
<accession>A0A9P9YPD4</accession>
<keyword evidence="1" id="KW-0732">Signal</keyword>
<comment type="caution">
    <text evidence="2">The sequence shown here is derived from an EMBL/GenBank/DDBJ whole genome shotgun (WGS) entry which is preliminary data.</text>
</comment>
<organism evidence="2 3">
    <name type="scientific">Drosophila gunungcola</name>
    <name type="common">fruit fly</name>
    <dbReference type="NCBI Taxonomy" id="103775"/>
    <lineage>
        <taxon>Eukaryota</taxon>
        <taxon>Metazoa</taxon>
        <taxon>Ecdysozoa</taxon>
        <taxon>Arthropoda</taxon>
        <taxon>Hexapoda</taxon>
        <taxon>Insecta</taxon>
        <taxon>Pterygota</taxon>
        <taxon>Neoptera</taxon>
        <taxon>Endopterygota</taxon>
        <taxon>Diptera</taxon>
        <taxon>Brachycera</taxon>
        <taxon>Muscomorpha</taxon>
        <taxon>Ephydroidea</taxon>
        <taxon>Drosophilidae</taxon>
        <taxon>Drosophila</taxon>
        <taxon>Sophophora</taxon>
    </lineage>
</organism>
<reference evidence="2" key="1">
    <citation type="journal article" date="2023" name="Genome Biol. Evol.">
        <title>Long-read-based Genome Assembly of Drosophila gunungcola Reveals Fewer Chemosensory Genes in Flower-breeding Species.</title>
        <authorList>
            <person name="Negi A."/>
            <person name="Liao B.Y."/>
            <person name="Yeh S.D."/>
        </authorList>
    </citation>
    <scope>NUCLEOTIDE SEQUENCE</scope>
    <source>
        <strain evidence="2">Sukarami</strain>
    </source>
</reference>
<feature type="signal peptide" evidence="1">
    <location>
        <begin position="1"/>
        <end position="17"/>
    </location>
</feature>
<evidence type="ECO:0000313" key="3">
    <source>
        <dbReference type="Proteomes" id="UP001059596"/>
    </source>
</evidence>
<evidence type="ECO:0000256" key="1">
    <source>
        <dbReference type="SAM" id="SignalP"/>
    </source>
</evidence>